<dbReference type="Gene3D" id="1.10.10.1550">
    <property type="entry name" value="ROS/MUCR transcriptional regulator protein"/>
    <property type="match status" value="1"/>
</dbReference>
<dbReference type="AlphaFoldDB" id="A0A6M3KVL1"/>
<evidence type="ECO:0008006" key="2">
    <source>
        <dbReference type="Google" id="ProtNLM"/>
    </source>
</evidence>
<accession>A0A6M3KVL1</accession>
<protein>
    <recommendedName>
        <fullName evidence="2">ROS/MUCR transcriptional regulator protein</fullName>
    </recommendedName>
</protein>
<name>A0A6M3KVL1_9ZZZZ</name>
<dbReference type="InterPro" id="IPR041920">
    <property type="entry name" value="ROS/MUCR_sf"/>
</dbReference>
<reference evidence="1" key="1">
    <citation type="submission" date="2020-03" db="EMBL/GenBank/DDBJ databases">
        <title>The deep terrestrial virosphere.</title>
        <authorList>
            <person name="Holmfeldt K."/>
            <person name="Nilsson E."/>
            <person name="Simone D."/>
            <person name="Lopez-Fernandez M."/>
            <person name="Wu X."/>
            <person name="de Brujin I."/>
            <person name="Lundin D."/>
            <person name="Andersson A."/>
            <person name="Bertilsson S."/>
            <person name="Dopson M."/>
        </authorList>
    </citation>
    <scope>NUCLEOTIDE SEQUENCE</scope>
    <source>
        <strain evidence="1">MM415B02176</strain>
    </source>
</reference>
<evidence type="ECO:0000313" key="1">
    <source>
        <dbReference type="EMBL" id="QJA85782.1"/>
    </source>
</evidence>
<proteinExistence type="predicted"/>
<gene>
    <name evidence="1" type="ORF">MM415B02176_0003</name>
</gene>
<sequence>MIREKEGCLICKGEFTNLAVHVRTKHGLTMDEYREYDPNRTPENTTMLDSASEVEDTLGKFEKPEETVSSLLLTYKISRRELTDIIEHYKNGTPLSTVQVIKQKMEVGAEDAKRLSQQDTVSTRNLYIAEALVKHYKFKVREVTTKSGTIPKTWILVKI</sequence>
<dbReference type="EMBL" id="MT142595">
    <property type="protein sequence ID" value="QJA85782.1"/>
    <property type="molecule type" value="Genomic_DNA"/>
</dbReference>
<organism evidence="1">
    <name type="scientific">viral metagenome</name>
    <dbReference type="NCBI Taxonomy" id="1070528"/>
    <lineage>
        <taxon>unclassified sequences</taxon>
        <taxon>metagenomes</taxon>
        <taxon>organismal metagenomes</taxon>
    </lineage>
</organism>